<feature type="region of interest" description="Disordered" evidence="1">
    <location>
        <begin position="356"/>
        <end position="376"/>
    </location>
</feature>
<dbReference type="Proteomes" id="UP001164439">
    <property type="component" value="Chromosome"/>
</dbReference>
<reference evidence="2" key="1">
    <citation type="submission" date="2022-12" db="EMBL/GenBank/DDBJ databases">
        <authorList>
            <person name="Ruckert C."/>
            <person name="Busche T."/>
            <person name="Kalinowski J."/>
            <person name="Wittmann C."/>
        </authorList>
    </citation>
    <scope>NUCLEOTIDE SEQUENCE</scope>
    <source>
        <strain evidence="2">DSM 40467</strain>
    </source>
</reference>
<evidence type="ECO:0000256" key="1">
    <source>
        <dbReference type="SAM" id="MobiDB-lite"/>
    </source>
</evidence>
<sequence length="993" mass="111330">MADTGQDADSILDFVLIRSPEPVPPESLRRNYIHDGDFLHTPPGTHVPDPPTIEEYSPLGALVFKHVFPETPPADDDAMDALVAELLGQVGPTAPHPTGGTARKLRLEQLDQRAVIVRGGLYYVLPTRLTDVNAPYVPQVGAVVTALPAVSGLGLKRMAACYRTAFGADLSACVFSDDGTGHHADFEATVRGLFEALYLLYVLRRLTSIDLGEIIAGLRALHLLEALATDEVHSRCKGPGPTERDKRIIRLLALRYPALARWDGKAPVSGFPLVGTAQDAAAYLAARPVVHPLFARLFHYPHPFNDLKPLGVGDFKVVKQWLVEYTPGEICDIHNIMKGETKERVHRRLEKSEETYSFTGSFEEETSKDTQSTDRFELKREVENSLKTDLNVNANASVRYDNKVVLATVGAGFAYNRSDGTADKTAQGFSRELVSKAVSRVQTRTTEQRTSTRVFETEETNKHVLSASTEHVSGIYRWVDKRYRAQLFTYGKRMMFEFVLPEPAALFVAARLRAYEARLDLPRKPAEPAPVQVRMPVADPEEITPEKFDELRRTYDLSAFSHPPLTRTVTFVDTQSGASLQKEEGVDGSNKWYTKALKCSLPGATGYRLDRLFLTGQLQFDDHHQPPEEEADRNLVRIEIDGSSIWEAEDNRIYVPLGSRTEYAATSPYVFTRDDVDVVLVFQDIELYRMMISGQLSLTGTQALTDWRTKVYAAIHKVEKARADELDRTRRQQYDSALSAYTQRMSEIEAVVLNDLLQGTSEALNAELIRTEVRRQCLAMITKEYAADAADDLLTGWESMGVRSVQHDVTRLTPDPAAGFVWRTTQEETGYPVPKLDIARRKGSYIQFLEQAFDWDNLAHLCYPYFWATPPRWMELLARSDDTDPAMTAFLQAGAARVLVAVTPAYDDAVLHFLATREPWEGGPAPVIGDPLYLPLHDELRRRQDDRYGAEPEGEPWEFTIPTSLVYLHDSDTALPDLAAERKARQERDRDGS</sequence>
<feature type="compositionally biased region" description="Basic and acidic residues" evidence="1">
    <location>
        <begin position="365"/>
        <end position="376"/>
    </location>
</feature>
<organism evidence="2 3">
    <name type="scientific">Streptomyces cinnabarinus</name>
    <dbReference type="NCBI Taxonomy" id="67287"/>
    <lineage>
        <taxon>Bacteria</taxon>
        <taxon>Bacillati</taxon>
        <taxon>Actinomycetota</taxon>
        <taxon>Actinomycetes</taxon>
        <taxon>Kitasatosporales</taxon>
        <taxon>Streptomycetaceae</taxon>
        <taxon>Streptomyces</taxon>
    </lineage>
</organism>
<accession>A0ABY7K8T9</accession>
<gene>
    <name evidence="2" type="ORF">STRCI_000183</name>
</gene>
<evidence type="ECO:0000313" key="3">
    <source>
        <dbReference type="Proteomes" id="UP001164439"/>
    </source>
</evidence>
<protein>
    <submittedName>
        <fullName evidence="2">Uncharacterized protein</fullName>
    </submittedName>
</protein>
<dbReference type="RefSeq" id="WP_269656834.1">
    <property type="nucleotide sequence ID" value="NZ_CP114413.1"/>
</dbReference>
<dbReference type="EMBL" id="CP114413">
    <property type="protein sequence ID" value="WAZ19151.1"/>
    <property type="molecule type" value="Genomic_DNA"/>
</dbReference>
<keyword evidence="3" id="KW-1185">Reference proteome</keyword>
<evidence type="ECO:0000313" key="2">
    <source>
        <dbReference type="EMBL" id="WAZ19151.1"/>
    </source>
</evidence>
<proteinExistence type="predicted"/>
<name>A0ABY7K8T9_9ACTN</name>